<comment type="similarity">
    <text evidence="3">Belongs to the xanthine dehydrogenase family.</text>
</comment>
<dbReference type="FunFam" id="3.30.390.50:FF:000003">
    <property type="entry name" value="Aldehyde oxidase1"/>
    <property type="match status" value="1"/>
</dbReference>
<dbReference type="PIRSF" id="PIRSF000127">
    <property type="entry name" value="Xanthine_DH"/>
    <property type="match status" value="1"/>
</dbReference>
<feature type="binding site" evidence="18">
    <location>
        <position position="42"/>
    </location>
    <ligand>
        <name>[2Fe-2S] cluster</name>
        <dbReference type="ChEBI" id="CHEBI:190135"/>
        <label>1</label>
    </ligand>
</feature>
<evidence type="ECO:0000256" key="5">
    <source>
        <dbReference type="ARBA" id="ARBA00022505"/>
    </source>
</evidence>
<dbReference type="GO" id="GO:0016491">
    <property type="term" value="F:oxidoreductase activity"/>
    <property type="evidence" value="ECO:0007669"/>
    <property type="project" value="UniProtKB-KW"/>
</dbReference>
<dbReference type="RefSeq" id="XP_016987147.1">
    <property type="nucleotide sequence ID" value="XM_017131658.1"/>
</dbReference>
<evidence type="ECO:0000256" key="4">
    <source>
        <dbReference type="ARBA" id="ARBA00011738"/>
    </source>
</evidence>
<comment type="cofactor">
    <cofactor evidence="18">
        <name>[2Fe-2S] cluster</name>
        <dbReference type="ChEBI" id="CHEBI:190135"/>
    </cofactor>
    <text evidence="18">Binds 2 [2Fe-2S] clusters.</text>
</comment>
<dbReference type="Pfam" id="PF01799">
    <property type="entry name" value="Fer2_2"/>
    <property type="match status" value="1"/>
</dbReference>
<dbReference type="Pfam" id="PF03450">
    <property type="entry name" value="CO_deh_flav_C"/>
    <property type="match status" value="1"/>
</dbReference>
<dbReference type="Pfam" id="PF01315">
    <property type="entry name" value="Ald_Xan_dh_C"/>
    <property type="match status" value="1"/>
</dbReference>
<dbReference type="GO" id="GO:0071949">
    <property type="term" value="F:FAD binding"/>
    <property type="evidence" value="ECO:0007669"/>
    <property type="project" value="InterPro"/>
</dbReference>
<dbReference type="InterPro" id="IPR002888">
    <property type="entry name" value="2Fe-2S-bd"/>
</dbReference>
<dbReference type="InterPro" id="IPR036010">
    <property type="entry name" value="2Fe-2S_ferredoxin-like_sf"/>
</dbReference>
<dbReference type="SUPFAM" id="SSF55447">
    <property type="entry name" value="CO dehydrogenase flavoprotein C-terminal domain-like"/>
    <property type="match status" value="1"/>
</dbReference>
<evidence type="ECO:0000259" key="19">
    <source>
        <dbReference type="PROSITE" id="PS51085"/>
    </source>
</evidence>
<keyword evidence="11 18" id="KW-0408">Iron</keyword>
<evidence type="ECO:0000256" key="3">
    <source>
        <dbReference type="ARBA" id="ARBA00006849"/>
    </source>
</evidence>
<evidence type="ECO:0000256" key="15">
    <source>
        <dbReference type="ARBA" id="ARBA00034078"/>
    </source>
</evidence>
<feature type="binding site" evidence="18">
    <location>
        <position position="749"/>
    </location>
    <ligand>
        <name>Mo-molybdopterin</name>
        <dbReference type="ChEBI" id="CHEBI:71302"/>
    </ligand>
    <ligandPart>
        <name>Mo</name>
        <dbReference type="ChEBI" id="CHEBI:28685"/>
    </ligandPart>
</feature>
<evidence type="ECO:0000256" key="8">
    <source>
        <dbReference type="ARBA" id="ARBA00022723"/>
    </source>
</evidence>
<dbReference type="FunFam" id="3.30.365.10:FF:000009">
    <property type="entry name" value="Aldehyde oxidase"/>
    <property type="match status" value="1"/>
</dbReference>
<dbReference type="SUPFAM" id="SSF54292">
    <property type="entry name" value="2Fe-2S ferredoxin-like"/>
    <property type="match status" value="1"/>
</dbReference>
<evidence type="ECO:0000256" key="12">
    <source>
        <dbReference type="ARBA" id="ARBA00023014"/>
    </source>
</evidence>
<dbReference type="Gene3D" id="3.30.365.10">
    <property type="entry name" value="Aldehyde oxidase/xanthine dehydrogenase, molybdopterin binding domain"/>
    <property type="match status" value="4"/>
</dbReference>
<comment type="cofactor">
    <cofactor evidence="15">
        <name>[2Fe-2S] cluster</name>
        <dbReference type="ChEBI" id="CHEBI:190135"/>
    </cofactor>
</comment>
<dbReference type="InterPro" id="IPR016208">
    <property type="entry name" value="Ald_Oxase/xanthine_DH-like"/>
</dbReference>
<dbReference type="Pfam" id="PF02738">
    <property type="entry name" value="MoCoBD_1"/>
    <property type="match status" value="1"/>
</dbReference>
<keyword evidence="10" id="KW-0560">Oxidoreductase</keyword>
<evidence type="ECO:0000256" key="18">
    <source>
        <dbReference type="PIRSR" id="PIRSR000127-3"/>
    </source>
</evidence>
<keyword evidence="9 17" id="KW-0274">FAD</keyword>
<feature type="binding site" evidence="18">
    <location>
        <position position="1045"/>
    </location>
    <ligand>
        <name>Mo-molybdopterin</name>
        <dbReference type="ChEBI" id="CHEBI:71302"/>
    </ligand>
    <ligandPart>
        <name>Mo</name>
        <dbReference type="ChEBI" id="CHEBI:28685"/>
    </ligandPart>
</feature>
<dbReference type="InterPro" id="IPR037165">
    <property type="entry name" value="AldOxase/xan_DH_Mopterin-bd_sf"/>
</dbReference>
<dbReference type="OrthoDB" id="8300278at2759"/>
<dbReference type="Gene3D" id="1.10.150.120">
    <property type="entry name" value="[2Fe-2S]-binding domain"/>
    <property type="match status" value="1"/>
</dbReference>
<dbReference type="Pfam" id="PF00941">
    <property type="entry name" value="FAD_binding_5"/>
    <property type="match status" value="1"/>
</dbReference>
<evidence type="ECO:0000256" key="7">
    <source>
        <dbReference type="ARBA" id="ARBA00022714"/>
    </source>
</evidence>
<accession>A0A6P4FA95</accession>
<feature type="domain" description="FAD-binding PCMH-type" evidence="20">
    <location>
        <begin position="207"/>
        <end position="392"/>
    </location>
</feature>
<sequence length="1273" mass="139239">MAGRITINGTSQEVNLAALPADISLNTFIREHAGLTGTKFMCQEGGCGVCVCTLSGLHPETGEPLTWAVNSCLTLLNTCLGLEVTTTEGLGNKRTGYHAIQQRLAKMNGTQCGYCSPGFVMNMYGLLKSNGGKVTMAEVENSFGGNICRCTGYRPILDAMKSFAVDSNIEVPAECADIEDLSTKTCPKTGQTCAGSCKKQQPKGSQLYPDGSRWSWPSNLGELFAALQGAVKEELPYMLVAGNTAHGVYRRRQDIKAFIDVSGLAELKGYKLSSDNSSLTLGGNLSLSETMELCRQLEKTKGFEYLSQVWQHLDWIANVPVRNAGTLAGNLSIKHAHPEFPSDVFIVLEALDARVIVQEAVDKQETVSLASYLGASMEGKIIRGLVLPAYPKENFAFDSYKIMPRAQNAHAYVNAAFLLELTEDSKVKSARICFGGINPEFVHASAIEKLILGKNPFDNGLVDKAFGQLSTLLQPDAILPDASPIYRRKLACGLFYKFLLKTAAERKQGLASRFLTGSSLLVRPVSRGQQSFETFQEHYPVTKATEKHEGMIQCSGEATYSNDLATQHNQLWAAFVTAKKVGARVTNVDTKPALDLPGVVAYLDAKDIPGPNYIGPKVRDDFFFSQDEELFATGEIKFYGQPVGMIVANSNALANRAAELVKLSYEGEAEELLPTLKHVLGKVGTQAGNNKRLEQKVKSTIDVLELEESFDVSSSGQLDMGLQYHYYMEPLTTVVLPFEGGMQVYAATQWMDLTQDNIANVLNLKNNEVQVKTRRIGGGYGGKATRCNLAAAAAAVAAHKLNRPIRFVQTLESIMTSVGKRWAFHSDYDFFVQKSGKISGISMRFYEDAGYLSNESPIGHTVLLSKNCYEFSDNYKLDGYLVYTDSPTNTPCRAPGSVEGIAMMENIIEHIAFETGVDPADVRFANLLPAHKMGDMMPGFLESTKYRARRAEVIAHNKENRWRKRGLGLCIMEYQIGYFGQYPATVAIYHSDGTVVVSHGGIEMGQGMNTKISQVVGHTLGIPMEQVRIEASDTINGANSMVTGGAVGSETLCFAVRKACETLNQRLEPIREELKPENWHELIKEAYNRKVNLIASDQCKQGDMDPYSVCGLCLTEVEFDVLTGNYIVGRVDLLEDTGESLNPNVDIGQIEGAFMMGLGYWTSEQVIVDPQTGECLSNRTWTYKPPGAKDIPTDLRIELLPKSPNKAGFMRSKATGEPAICLSIAVAFALQQALQSARDDAGVPKSWVTLTAPMTPEYLVLHAGTEPNQLKLN</sequence>
<evidence type="ECO:0000256" key="13">
    <source>
        <dbReference type="ARBA" id="ARBA00023027"/>
    </source>
</evidence>
<feature type="active site" description="Proton acceptor" evidence="16">
    <location>
        <position position="1217"/>
    </location>
</feature>
<keyword evidence="7 18" id="KW-0001">2Fe-2S</keyword>
<dbReference type="InterPro" id="IPR012675">
    <property type="entry name" value="Beta-grasp_dom_sf"/>
</dbReference>
<dbReference type="Gene3D" id="3.30.465.10">
    <property type="match status" value="1"/>
</dbReference>
<dbReference type="FunFam" id="3.10.20.30:FF:000012">
    <property type="entry name" value="Xanthine dehydrogenase/oxidase"/>
    <property type="match status" value="1"/>
</dbReference>
<dbReference type="InterPro" id="IPR001041">
    <property type="entry name" value="2Fe-2S_ferredoxin-type"/>
</dbReference>
<comment type="subunit">
    <text evidence="4">Homodimer.</text>
</comment>
<dbReference type="InterPro" id="IPR016166">
    <property type="entry name" value="FAD-bd_PCMH"/>
</dbReference>
<dbReference type="Pfam" id="PF20256">
    <property type="entry name" value="MoCoBD_2"/>
    <property type="match status" value="1"/>
</dbReference>
<evidence type="ECO:0000256" key="9">
    <source>
        <dbReference type="ARBA" id="ARBA00022827"/>
    </source>
</evidence>
<dbReference type="Gene3D" id="3.30.390.50">
    <property type="entry name" value="CO dehydrogenase flavoprotein, C-terminal domain"/>
    <property type="match status" value="1"/>
</dbReference>
<evidence type="ECO:0000256" key="11">
    <source>
        <dbReference type="ARBA" id="ARBA00023004"/>
    </source>
</evidence>
<dbReference type="SMART" id="SM01008">
    <property type="entry name" value="Ald_Xan_dh_C"/>
    <property type="match status" value="1"/>
</dbReference>
<dbReference type="CDD" id="cd00207">
    <property type="entry name" value="fer2"/>
    <property type="match status" value="1"/>
</dbReference>
<feature type="binding site" evidence="17">
    <location>
        <position position="401"/>
    </location>
    <ligand>
        <name>FAD</name>
        <dbReference type="ChEBI" id="CHEBI:57692"/>
    </ligand>
</feature>
<evidence type="ECO:0000313" key="21">
    <source>
        <dbReference type="RefSeq" id="XP_016987147.1"/>
    </source>
</evidence>
<dbReference type="FunFam" id="3.90.1170.50:FF:000003">
    <property type="entry name" value="Aldehyde oxidase"/>
    <property type="match status" value="1"/>
</dbReference>
<dbReference type="PROSITE" id="PS51387">
    <property type="entry name" value="FAD_PCMH"/>
    <property type="match status" value="1"/>
</dbReference>
<dbReference type="InterPro" id="IPR036318">
    <property type="entry name" value="FAD-bd_PCMH-like_sf"/>
</dbReference>
<dbReference type="PROSITE" id="PS00197">
    <property type="entry name" value="2FE2S_FER_1"/>
    <property type="match status" value="1"/>
</dbReference>
<feature type="binding site" evidence="18">
    <location>
        <position position="50"/>
    </location>
    <ligand>
        <name>[2Fe-2S] cluster</name>
        <dbReference type="ChEBI" id="CHEBI:190135"/>
        <label>1</label>
    </ligand>
</feature>
<dbReference type="InterPro" id="IPR036884">
    <property type="entry name" value="2Fe-2S-bd_dom_sf"/>
</dbReference>
<dbReference type="GO" id="GO:0051537">
    <property type="term" value="F:2 iron, 2 sulfur cluster binding"/>
    <property type="evidence" value="ECO:0007669"/>
    <property type="project" value="UniProtKB-KW"/>
</dbReference>
<dbReference type="FunFam" id="1.10.150.120:FF:000007">
    <property type="entry name" value="indole-3-acetaldehyde oxidase"/>
    <property type="match status" value="1"/>
</dbReference>
<dbReference type="AlphaFoldDB" id="A0A6P4FA95"/>
<protein>
    <submittedName>
        <fullName evidence="21">Indole-3-acetaldehyde oxidase</fullName>
    </submittedName>
</protein>
<feature type="domain" description="2Fe-2S ferredoxin-type" evidence="19">
    <location>
        <begin position="3"/>
        <end position="90"/>
    </location>
</feature>
<dbReference type="SUPFAM" id="SSF54665">
    <property type="entry name" value="CO dehydrogenase molybdoprotein N-domain-like"/>
    <property type="match status" value="1"/>
</dbReference>
<dbReference type="GO" id="GO:0005777">
    <property type="term" value="C:peroxisome"/>
    <property type="evidence" value="ECO:0007669"/>
    <property type="project" value="UniProtKB-SubCell"/>
</dbReference>
<keyword evidence="8 18" id="KW-0479">Metal-binding</keyword>
<dbReference type="SUPFAM" id="SSF56003">
    <property type="entry name" value="Molybdenum cofactor-binding domain"/>
    <property type="match status" value="1"/>
</dbReference>
<reference evidence="21" key="1">
    <citation type="submission" date="2025-08" db="UniProtKB">
        <authorList>
            <consortium name="RefSeq"/>
        </authorList>
    </citation>
    <scope>IDENTIFICATION</scope>
</reference>
<gene>
    <name evidence="21" type="primary">LOC108050145</name>
</gene>
<dbReference type="SUPFAM" id="SSF56176">
    <property type="entry name" value="FAD-binding/transporter-associated domain-like"/>
    <property type="match status" value="1"/>
</dbReference>
<dbReference type="InterPro" id="IPR016169">
    <property type="entry name" value="FAD-bd_PCMH_sub2"/>
</dbReference>
<dbReference type="InterPro" id="IPR008274">
    <property type="entry name" value="AldOxase/xan_DH_MoCoBD1"/>
</dbReference>
<comment type="subcellular location">
    <subcellularLocation>
        <location evidence="2">Peroxisome</location>
    </subcellularLocation>
</comment>
<keyword evidence="14" id="KW-0576">Peroxisome</keyword>
<dbReference type="GO" id="GO:0005506">
    <property type="term" value="F:iron ion binding"/>
    <property type="evidence" value="ECO:0007669"/>
    <property type="project" value="InterPro"/>
</dbReference>
<dbReference type="InterPro" id="IPR000674">
    <property type="entry name" value="Ald_Oxase/Xan_DH_a/b"/>
</dbReference>
<dbReference type="InterPro" id="IPR036856">
    <property type="entry name" value="Ald_Oxase/Xan_DH_a/b_sf"/>
</dbReference>
<dbReference type="InterPro" id="IPR046867">
    <property type="entry name" value="AldOxase/xan_DH_MoCoBD2"/>
</dbReference>
<feature type="binding site" evidence="18">
    <location>
        <position position="115"/>
    </location>
    <ligand>
        <name>[2Fe-2S] cluster</name>
        <dbReference type="ChEBI" id="CHEBI:190135"/>
        <label>2</label>
    </ligand>
</feature>
<dbReference type="InterPro" id="IPR036683">
    <property type="entry name" value="CO_DH_flav_C_dom_sf"/>
</dbReference>
<dbReference type="PANTHER" id="PTHR11908">
    <property type="entry name" value="XANTHINE DEHYDROGENASE"/>
    <property type="match status" value="1"/>
</dbReference>
<proteinExistence type="inferred from homology"/>
<dbReference type="Gene3D" id="3.10.20.30">
    <property type="match status" value="1"/>
</dbReference>
<comment type="cofactor">
    <cofactor evidence="1 17">
        <name>FAD</name>
        <dbReference type="ChEBI" id="CHEBI:57692"/>
    </cofactor>
</comment>
<dbReference type="PROSITE" id="PS51085">
    <property type="entry name" value="2FE2S_FER_2"/>
    <property type="match status" value="1"/>
</dbReference>
<keyword evidence="5 18" id="KW-0500">Molybdenum</keyword>
<evidence type="ECO:0000256" key="17">
    <source>
        <dbReference type="PIRSR" id="PIRSR000127-2"/>
    </source>
</evidence>
<dbReference type="FunFam" id="3.30.365.10:FF:000019">
    <property type="entry name" value="indole-3-acetaldehyde oxidase"/>
    <property type="match status" value="1"/>
</dbReference>
<dbReference type="SMART" id="SM01092">
    <property type="entry name" value="CO_deh_flav_C"/>
    <property type="match status" value="1"/>
</dbReference>
<dbReference type="FunFam" id="3.30.465.10:FF:000013">
    <property type="entry name" value="Aldehyde oxidase"/>
    <property type="match status" value="1"/>
</dbReference>
<evidence type="ECO:0000259" key="20">
    <source>
        <dbReference type="PROSITE" id="PS51387"/>
    </source>
</evidence>
<feature type="binding site" evidence="18">
    <location>
        <position position="148"/>
    </location>
    <ligand>
        <name>[2Fe-2S] cluster</name>
        <dbReference type="ChEBI" id="CHEBI:190135"/>
        <label>2</label>
    </ligand>
</feature>
<feature type="binding site" evidence="18">
    <location>
        <position position="893"/>
    </location>
    <ligand>
        <name>Mo-molybdopterin</name>
        <dbReference type="ChEBI" id="CHEBI:71302"/>
    </ligand>
    <ligandPart>
        <name>Mo</name>
        <dbReference type="ChEBI" id="CHEBI:28685"/>
    </ligandPart>
</feature>
<feature type="binding site" evidence="18">
    <location>
        <position position="150"/>
    </location>
    <ligand>
        <name>[2Fe-2S] cluster</name>
        <dbReference type="ChEBI" id="CHEBI:190135"/>
        <label>2</label>
    </ligand>
</feature>
<name>A0A6P4FA95_DRORH</name>
<evidence type="ECO:0000256" key="14">
    <source>
        <dbReference type="ARBA" id="ARBA00023140"/>
    </source>
</evidence>
<keyword evidence="13" id="KW-0520">NAD</keyword>
<feature type="binding site" evidence="18">
    <location>
        <position position="47"/>
    </location>
    <ligand>
        <name>[2Fe-2S] cluster</name>
        <dbReference type="ChEBI" id="CHEBI:190135"/>
        <label>1</label>
    </ligand>
</feature>
<dbReference type="InterPro" id="IPR005107">
    <property type="entry name" value="CO_DH_flav_C"/>
</dbReference>
<evidence type="ECO:0000256" key="6">
    <source>
        <dbReference type="ARBA" id="ARBA00022630"/>
    </source>
</evidence>
<evidence type="ECO:0000256" key="10">
    <source>
        <dbReference type="ARBA" id="ARBA00023002"/>
    </source>
</evidence>
<feature type="binding site" evidence="18">
    <location>
        <position position="72"/>
    </location>
    <ligand>
        <name>[2Fe-2S] cluster</name>
        <dbReference type="ChEBI" id="CHEBI:190135"/>
        <label>1</label>
    </ligand>
</feature>
<dbReference type="PANTHER" id="PTHR11908:SF132">
    <property type="entry name" value="ALDEHYDE OXIDASE 1-RELATED"/>
    <property type="match status" value="1"/>
</dbReference>
<feature type="binding site" evidence="18">
    <location>
        <position position="112"/>
    </location>
    <ligand>
        <name>[2Fe-2S] cluster</name>
        <dbReference type="ChEBI" id="CHEBI:190135"/>
        <label>2</label>
    </ligand>
</feature>
<dbReference type="InterPro" id="IPR006058">
    <property type="entry name" value="2Fe2S_fd_BS"/>
</dbReference>
<dbReference type="Pfam" id="PF00111">
    <property type="entry name" value="Fer2"/>
    <property type="match status" value="1"/>
</dbReference>
<comment type="cofactor">
    <cofactor evidence="18">
        <name>Mo-molybdopterin</name>
        <dbReference type="ChEBI" id="CHEBI:71302"/>
    </cofactor>
    <text evidence="18">Binds 1 Mo-molybdopterin (Mo-MPT) cofactor per subunit.</text>
</comment>
<evidence type="ECO:0000256" key="16">
    <source>
        <dbReference type="PIRSR" id="PIRSR000127-1"/>
    </source>
</evidence>
<dbReference type="SUPFAM" id="SSF47741">
    <property type="entry name" value="CO dehydrogenase ISP C-domain like"/>
    <property type="match status" value="1"/>
</dbReference>
<keyword evidence="12 18" id="KW-0411">Iron-sulfur</keyword>
<organism evidence="21">
    <name type="scientific">Drosophila rhopaloa</name>
    <name type="common">Fruit fly</name>
    <dbReference type="NCBI Taxonomy" id="1041015"/>
    <lineage>
        <taxon>Eukaryota</taxon>
        <taxon>Metazoa</taxon>
        <taxon>Ecdysozoa</taxon>
        <taxon>Arthropoda</taxon>
        <taxon>Hexapoda</taxon>
        <taxon>Insecta</taxon>
        <taxon>Pterygota</taxon>
        <taxon>Neoptera</taxon>
        <taxon>Endopterygota</taxon>
        <taxon>Diptera</taxon>
        <taxon>Brachycera</taxon>
        <taxon>Muscomorpha</taxon>
        <taxon>Ephydroidea</taxon>
        <taxon>Drosophilidae</taxon>
        <taxon>Drosophila</taxon>
        <taxon>Sophophora</taxon>
    </lineage>
</organism>
<evidence type="ECO:0000256" key="2">
    <source>
        <dbReference type="ARBA" id="ARBA00004275"/>
    </source>
</evidence>
<dbReference type="InterPro" id="IPR002346">
    <property type="entry name" value="Mopterin_DH_FAD-bd"/>
</dbReference>
<evidence type="ECO:0000256" key="1">
    <source>
        <dbReference type="ARBA" id="ARBA00001974"/>
    </source>
</evidence>
<dbReference type="Gene3D" id="3.90.1170.50">
    <property type="entry name" value="Aldehyde oxidase/xanthine dehydrogenase, a/b hammerhead"/>
    <property type="match status" value="1"/>
</dbReference>
<keyword evidence="6" id="KW-0285">Flavoprotein</keyword>